<dbReference type="KEGG" id="cliz:G7Y31_08525"/>
<evidence type="ECO:0000256" key="1">
    <source>
        <dbReference type="ARBA" id="ARBA00005417"/>
    </source>
</evidence>
<proteinExistence type="inferred from homology"/>
<dbReference type="PROSITE" id="PS50893">
    <property type="entry name" value="ABC_TRANSPORTER_2"/>
    <property type="match status" value="1"/>
</dbReference>
<dbReference type="RefSeq" id="WP_165010780.1">
    <property type="nucleotide sequence ID" value="NZ_CP064954.1"/>
</dbReference>
<dbReference type="CDD" id="cd03220">
    <property type="entry name" value="ABC_KpsT_Wzt"/>
    <property type="match status" value="1"/>
</dbReference>
<reference evidence="6 7" key="1">
    <citation type="submission" date="2020-11" db="EMBL/GenBank/DDBJ databases">
        <title>Corynebacterium sp. ZJ-599.</title>
        <authorList>
            <person name="Zhou J."/>
        </authorList>
    </citation>
    <scope>NUCLEOTIDE SEQUENCE [LARGE SCALE GENOMIC DNA]</scope>
    <source>
        <strain evidence="6 7">ZJ-599</strain>
    </source>
</reference>
<evidence type="ECO:0000259" key="5">
    <source>
        <dbReference type="PROSITE" id="PS50893"/>
    </source>
</evidence>
<dbReference type="EMBL" id="CP064954">
    <property type="protein sequence ID" value="QPK78593.1"/>
    <property type="molecule type" value="Genomic_DNA"/>
</dbReference>
<evidence type="ECO:0000256" key="2">
    <source>
        <dbReference type="ARBA" id="ARBA00022448"/>
    </source>
</evidence>
<dbReference type="SMART" id="SM00382">
    <property type="entry name" value="AAA"/>
    <property type="match status" value="1"/>
</dbReference>
<comment type="similarity">
    <text evidence="1">Belongs to the ABC transporter superfamily.</text>
</comment>
<name>A0A7T0KD66_9CORY</name>
<dbReference type="AlphaFoldDB" id="A0A7T0KD66"/>
<dbReference type="GO" id="GO:0016020">
    <property type="term" value="C:membrane"/>
    <property type="evidence" value="ECO:0007669"/>
    <property type="project" value="InterPro"/>
</dbReference>
<gene>
    <name evidence="6" type="ORF">G7Y31_08525</name>
</gene>
<dbReference type="PANTHER" id="PTHR46743">
    <property type="entry name" value="TEICHOIC ACIDS EXPORT ATP-BINDING PROTEIN TAGH"/>
    <property type="match status" value="1"/>
</dbReference>
<evidence type="ECO:0000313" key="7">
    <source>
        <dbReference type="Proteomes" id="UP000594681"/>
    </source>
</evidence>
<keyword evidence="2" id="KW-0813">Transport</keyword>
<feature type="domain" description="ABC transporter" evidence="5">
    <location>
        <begin position="35"/>
        <end position="262"/>
    </location>
</feature>
<dbReference type="InterPro" id="IPR003593">
    <property type="entry name" value="AAA+_ATPase"/>
</dbReference>
<keyword evidence="7" id="KW-1185">Reference proteome</keyword>
<evidence type="ECO:0000313" key="6">
    <source>
        <dbReference type="EMBL" id="QPK78593.1"/>
    </source>
</evidence>
<dbReference type="PROSITE" id="PS00211">
    <property type="entry name" value="ABC_TRANSPORTER_1"/>
    <property type="match status" value="1"/>
</dbReference>
<dbReference type="InterPro" id="IPR003439">
    <property type="entry name" value="ABC_transporter-like_ATP-bd"/>
</dbReference>
<dbReference type="InterPro" id="IPR050683">
    <property type="entry name" value="Bact_Polysacc_Export_ATP-bd"/>
</dbReference>
<organism evidence="6 7">
    <name type="scientific">Corynebacterium lizhenjunii</name>
    <dbReference type="NCBI Taxonomy" id="2709394"/>
    <lineage>
        <taxon>Bacteria</taxon>
        <taxon>Bacillati</taxon>
        <taxon>Actinomycetota</taxon>
        <taxon>Actinomycetes</taxon>
        <taxon>Mycobacteriales</taxon>
        <taxon>Corynebacteriaceae</taxon>
        <taxon>Corynebacterium</taxon>
    </lineage>
</organism>
<dbReference type="InterPro" id="IPR027417">
    <property type="entry name" value="P-loop_NTPase"/>
</dbReference>
<dbReference type="GO" id="GO:0016887">
    <property type="term" value="F:ATP hydrolysis activity"/>
    <property type="evidence" value="ECO:0007669"/>
    <property type="project" value="InterPro"/>
</dbReference>
<accession>A0A7T0KD66</accession>
<dbReference type="GO" id="GO:0005524">
    <property type="term" value="F:ATP binding"/>
    <property type="evidence" value="ECO:0007669"/>
    <property type="project" value="UniProtKB-KW"/>
</dbReference>
<evidence type="ECO:0000256" key="3">
    <source>
        <dbReference type="ARBA" id="ARBA00022741"/>
    </source>
</evidence>
<protein>
    <submittedName>
        <fullName evidence="6">ABC transporter ATP-binding protein</fullName>
    </submittedName>
</protein>
<dbReference type="InterPro" id="IPR017871">
    <property type="entry name" value="ABC_transporter-like_CS"/>
</dbReference>
<dbReference type="GO" id="GO:0140359">
    <property type="term" value="F:ABC-type transporter activity"/>
    <property type="evidence" value="ECO:0007669"/>
    <property type="project" value="InterPro"/>
</dbReference>
<keyword evidence="3" id="KW-0547">Nucleotide-binding</keyword>
<sequence>MAKESSDLDEFRNYTGEIEYIEQPVVVARNLRKNYKVRDVSEDEEGGRRRKKTVTVKALRGINFAVNKGESVGLLGRNGSGKSTLLRLISGGEAPSSGEVLVKSQPTLLGVTPALQTYLTGRQNIYLGCLAIGMSKERASEALPAIAEWTDIGPALERPMNTYSSGMSARLSFAISTAIQPEILLVDEALSTGDAAFAEKANQRMQELLKNAGNLFLVSHAPEVIERNCTRAIWLHGGEVIADGATSEVAPVYKEWTSLEGSGKSTEAARFIQRQRASYVAPRILLDSHT</sequence>
<dbReference type="SUPFAM" id="SSF52540">
    <property type="entry name" value="P-loop containing nucleoside triphosphate hydrolases"/>
    <property type="match status" value="1"/>
</dbReference>
<dbReference type="InterPro" id="IPR015860">
    <property type="entry name" value="ABC_transpr_TagH-like"/>
</dbReference>
<dbReference type="Pfam" id="PF00005">
    <property type="entry name" value="ABC_tran"/>
    <property type="match status" value="1"/>
</dbReference>
<dbReference type="Gene3D" id="3.40.50.300">
    <property type="entry name" value="P-loop containing nucleotide triphosphate hydrolases"/>
    <property type="match status" value="1"/>
</dbReference>
<dbReference type="Proteomes" id="UP000594681">
    <property type="component" value="Chromosome"/>
</dbReference>
<evidence type="ECO:0000256" key="4">
    <source>
        <dbReference type="ARBA" id="ARBA00022840"/>
    </source>
</evidence>
<keyword evidence="4 6" id="KW-0067">ATP-binding</keyword>
<dbReference type="PANTHER" id="PTHR46743:SF2">
    <property type="entry name" value="TEICHOIC ACIDS EXPORT ATP-BINDING PROTEIN TAGH"/>
    <property type="match status" value="1"/>
</dbReference>